<evidence type="ECO:0000259" key="1">
    <source>
        <dbReference type="Pfam" id="PF00534"/>
    </source>
</evidence>
<feature type="domain" description="Glycosyl transferase family 1" evidence="1">
    <location>
        <begin position="178"/>
        <end position="317"/>
    </location>
</feature>
<name>A0A0S8FTD3_UNCW3</name>
<gene>
    <name evidence="2" type="ORF">AMJ83_10120</name>
</gene>
<dbReference type="AlphaFoldDB" id="A0A0S8FTD3"/>
<dbReference type="GO" id="GO:0016757">
    <property type="term" value="F:glycosyltransferase activity"/>
    <property type="evidence" value="ECO:0007669"/>
    <property type="project" value="InterPro"/>
</dbReference>
<evidence type="ECO:0000313" key="3">
    <source>
        <dbReference type="Proteomes" id="UP000051373"/>
    </source>
</evidence>
<dbReference type="PANTHER" id="PTHR45947:SF3">
    <property type="entry name" value="SULFOQUINOVOSYL TRANSFERASE SQD2"/>
    <property type="match status" value="1"/>
</dbReference>
<dbReference type="EMBL" id="LJUJ01000029">
    <property type="protein sequence ID" value="KPK62668.1"/>
    <property type="molecule type" value="Genomic_DNA"/>
</dbReference>
<dbReference type="SUPFAM" id="SSF53756">
    <property type="entry name" value="UDP-Glycosyltransferase/glycogen phosphorylase"/>
    <property type="match status" value="1"/>
</dbReference>
<dbReference type="InterPro" id="IPR001296">
    <property type="entry name" value="Glyco_trans_1"/>
</dbReference>
<dbReference type="STRING" id="1703779.AMJ83_10120"/>
<dbReference type="PANTHER" id="PTHR45947">
    <property type="entry name" value="SULFOQUINOVOSYL TRANSFERASE SQD2"/>
    <property type="match status" value="1"/>
</dbReference>
<dbReference type="Proteomes" id="UP000051373">
    <property type="component" value="Unassembled WGS sequence"/>
</dbReference>
<dbReference type="Pfam" id="PF00534">
    <property type="entry name" value="Glycos_transf_1"/>
    <property type="match status" value="1"/>
</dbReference>
<evidence type="ECO:0000313" key="2">
    <source>
        <dbReference type="EMBL" id="KPK62668.1"/>
    </source>
</evidence>
<accession>A0A0S8FTD3</accession>
<proteinExistence type="predicted"/>
<sequence length="353" mass="40465">MLRILLIGPLPPPIHGTTVMFQQITRELEKRHGVKICVIDTSRKKSEFGCLENAVVAVRTTVKLLWFVTRVQVLTFHASATAALGFSPVVHSISRLFKKPWVLRILGGNVDMVYKRSSRWARAIYRKTALAADLCLFETRLLMKYFENICSSEPKFFWNSREMPTLKSLNEHRTVCRKFVYIGNVKYSKGLKEIIAAGEQLSRNYIVDVFGPFQEGMSERDFDGLNIVKYRGLLHPDDVVEKLKAYDALLLPTYYEGEGYPGVILEAYAACIPVIASNWRSIPEIVDESSGILIEPKNTQMLLAAMKRLTSDQKFYRLLKRGVLEKRKLFSVEQRVSAFIEYCNKLISRRVKL</sequence>
<organism evidence="2 3">
    <name type="scientific">candidate division WOR_3 bacterium SM23_42</name>
    <dbReference type="NCBI Taxonomy" id="1703779"/>
    <lineage>
        <taxon>Bacteria</taxon>
        <taxon>Bacteria division WOR-3</taxon>
    </lineage>
</organism>
<dbReference type="Gene3D" id="3.40.50.2000">
    <property type="entry name" value="Glycogen Phosphorylase B"/>
    <property type="match status" value="1"/>
</dbReference>
<dbReference type="CDD" id="cd03801">
    <property type="entry name" value="GT4_PimA-like"/>
    <property type="match status" value="1"/>
</dbReference>
<protein>
    <recommendedName>
        <fullName evidence="1">Glycosyl transferase family 1 domain-containing protein</fullName>
    </recommendedName>
</protein>
<comment type="caution">
    <text evidence="2">The sequence shown here is derived from an EMBL/GenBank/DDBJ whole genome shotgun (WGS) entry which is preliminary data.</text>
</comment>
<reference evidence="2 3" key="1">
    <citation type="journal article" date="2015" name="Microbiome">
        <title>Genomic resolution of linkages in carbon, nitrogen, and sulfur cycling among widespread estuary sediment bacteria.</title>
        <authorList>
            <person name="Baker B.J."/>
            <person name="Lazar C.S."/>
            <person name="Teske A.P."/>
            <person name="Dick G.J."/>
        </authorList>
    </citation>
    <scope>NUCLEOTIDE SEQUENCE [LARGE SCALE GENOMIC DNA]</scope>
    <source>
        <strain evidence="2">SM23_42</strain>
    </source>
</reference>
<dbReference type="InterPro" id="IPR050194">
    <property type="entry name" value="Glycosyltransferase_grp1"/>
</dbReference>